<proteinExistence type="predicted"/>
<dbReference type="RefSeq" id="WP_226185497.1">
    <property type="nucleotide sequence ID" value="NZ_JAJADQ010000005.1"/>
</dbReference>
<dbReference type="InterPro" id="IPR043781">
    <property type="entry name" value="DUF5723"/>
</dbReference>
<sequence>MKNIRFALSAGLWLAAATGLRAQTELNSFSIVGRGGVANTFANDYQALGVNPANLARSNNAIVAFTIGEGGVGVGSESLTRAQIRTFLRNSDQPLTTAEKRDLARSFTSDNALNLNADVTSVAISASFPILGSFAFSNRQRIVGHMALNQNAAEILFLGQEAPIYANYDPATSPLITEALAGTAFQGTWYNEFNFAFARRLITLPLFRLSGGVGYRYIQGVGVVDVRVESGQLEAYSAVSPIFKLDYGKLVNNTSFNFEERASGLQPVGKGNGFDLGVALEAGKMLRLGLSVTDLGKMTWEGNLLTASDQKLKKLQSDGVSSADFLSEAARIFASGTDSVLTYKPSQERTAQLPTKLRAGAGLRISNSLELGLDVTLPLNEVAGNITAPFVGAGIDYKPVRYLRLSSGVAGGAGYGFALPLGVAFTTSLYEFGVSTRDLPGLLSDKKPYASVAAGFVRFRFGEIKD</sequence>
<evidence type="ECO:0000259" key="2">
    <source>
        <dbReference type="Pfam" id="PF18990"/>
    </source>
</evidence>
<dbReference type="Gene3D" id="2.40.160.60">
    <property type="entry name" value="Outer membrane protein transport protein (OMPP1/FadL/TodX)"/>
    <property type="match status" value="1"/>
</dbReference>
<evidence type="ECO:0000313" key="4">
    <source>
        <dbReference type="Proteomes" id="UP001165297"/>
    </source>
</evidence>
<accession>A0ABS8ACH7</accession>
<keyword evidence="1" id="KW-0732">Signal</keyword>
<organism evidence="3 4">
    <name type="scientific">Hymenobacter nitidus</name>
    <dbReference type="NCBI Taxonomy" id="2880929"/>
    <lineage>
        <taxon>Bacteria</taxon>
        <taxon>Pseudomonadati</taxon>
        <taxon>Bacteroidota</taxon>
        <taxon>Cytophagia</taxon>
        <taxon>Cytophagales</taxon>
        <taxon>Hymenobacteraceae</taxon>
        <taxon>Hymenobacter</taxon>
    </lineage>
</organism>
<evidence type="ECO:0000256" key="1">
    <source>
        <dbReference type="SAM" id="SignalP"/>
    </source>
</evidence>
<feature type="chain" id="PRO_5046938328" evidence="1">
    <location>
        <begin position="23"/>
        <end position="466"/>
    </location>
</feature>
<feature type="domain" description="DUF5723" evidence="2">
    <location>
        <begin position="52"/>
        <end position="373"/>
    </location>
</feature>
<feature type="signal peptide" evidence="1">
    <location>
        <begin position="1"/>
        <end position="22"/>
    </location>
</feature>
<reference evidence="3" key="1">
    <citation type="submission" date="2021-10" db="EMBL/GenBank/DDBJ databases">
        <authorList>
            <person name="Dean J.D."/>
            <person name="Kim M.K."/>
            <person name="Newey C.N."/>
            <person name="Stoker T.S."/>
            <person name="Thompson D.W."/>
            <person name="Grose J.H."/>
        </authorList>
    </citation>
    <scope>NUCLEOTIDE SEQUENCE</scope>
    <source>
        <strain evidence="3">BT635</strain>
    </source>
</reference>
<keyword evidence="4" id="KW-1185">Reference proteome</keyword>
<dbReference type="Proteomes" id="UP001165297">
    <property type="component" value="Unassembled WGS sequence"/>
</dbReference>
<comment type="caution">
    <text evidence="3">The sequence shown here is derived from an EMBL/GenBank/DDBJ whole genome shotgun (WGS) entry which is preliminary data.</text>
</comment>
<dbReference type="EMBL" id="JAJADQ010000005">
    <property type="protein sequence ID" value="MCB2378115.1"/>
    <property type="molecule type" value="Genomic_DNA"/>
</dbReference>
<dbReference type="Pfam" id="PF18990">
    <property type="entry name" value="DUF5723"/>
    <property type="match status" value="1"/>
</dbReference>
<protein>
    <submittedName>
        <fullName evidence="3">DUF5723 family protein</fullName>
    </submittedName>
</protein>
<gene>
    <name evidence="3" type="ORF">LGH70_11010</name>
</gene>
<name>A0ABS8ACH7_9BACT</name>
<evidence type="ECO:0000313" key="3">
    <source>
        <dbReference type="EMBL" id="MCB2378115.1"/>
    </source>
</evidence>